<evidence type="ECO:0000256" key="5">
    <source>
        <dbReference type="ARBA" id="ARBA00022827"/>
    </source>
</evidence>
<reference evidence="10 11" key="1">
    <citation type="submission" date="2016-08" db="EMBL/GenBank/DDBJ databases">
        <title>Genome-based comparison of Moorella thermoacetic strains.</title>
        <authorList>
            <person name="Poehlein A."/>
            <person name="Bengelsdorf F.R."/>
            <person name="Esser C."/>
            <person name="Duerre P."/>
            <person name="Daniel R."/>
        </authorList>
    </citation>
    <scope>NUCLEOTIDE SEQUENCE [LARGE SCALE GENOMIC DNA]</scope>
    <source>
        <strain evidence="10 11">DSM 11768</strain>
    </source>
</reference>
<dbReference type="AlphaFoldDB" id="A0A1J5JS71"/>
<dbReference type="InterPro" id="IPR039650">
    <property type="entry name" value="HdrA-like"/>
</dbReference>
<evidence type="ECO:0000256" key="1">
    <source>
        <dbReference type="ARBA" id="ARBA00001974"/>
    </source>
</evidence>
<evidence type="ECO:0000313" key="11">
    <source>
        <dbReference type="Proteomes" id="UP000182743"/>
    </source>
</evidence>
<comment type="cofactor">
    <cofactor evidence="1">
        <name>FAD</name>
        <dbReference type="ChEBI" id="CHEBI:57692"/>
    </cofactor>
</comment>
<keyword evidence="7" id="KW-0408">Iron</keyword>
<dbReference type="SUPFAM" id="SSF54862">
    <property type="entry name" value="4Fe-4S ferredoxins"/>
    <property type="match status" value="1"/>
</dbReference>
<dbReference type="Pfam" id="PF07992">
    <property type="entry name" value="Pyr_redox_2"/>
    <property type="match status" value="2"/>
</dbReference>
<protein>
    <submittedName>
        <fullName evidence="10">tRNA 5-methylaminomethyl-2-thiouridine biosynthesis bifunctional protein MnmC</fullName>
        <ecNumber evidence="10">2.1.1.61</ecNumber>
    </submittedName>
</protein>
<dbReference type="PROSITE" id="PS51379">
    <property type="entry name" value="4FE4S_FER_2"/>
    <property type="match status" value="2"/>
</dbReference>
<dbReference type="GO" id="GO:0032259">
    <property type="term" value="P:methylation"/>
    <property type="evidence" value="ECO:0007669"/>
    <property type="project" value="UniProtKB-KW"/>
</dbReference>
<evidence type="ECO:0000259" key="9">
    <source>
        <dbReference type="PROSITE" id="PS51379"/>
    </source>
</evidence>
<evidence type="ECO:0000256" key="7">
    <source>
        <dbReference type="ARBA" id="ARBA00023004"/>
    </source>
</evidence>
<dbReference type="Proteomes" id="UP000182743">
    <property type="component" value="Unassembled WGS sequence"/>
</dbReference>
<sequence length="1076" mass="114895">MKKDALPIAVLGAGIAGVQAALDLSRLGYQVVLLERSSRPGGKLTVLPKTFPTNDCSACVLSPPDSFFCIRSPHFIKQGSDNITLLTGVEVKKLTRNPGNFSLHFYREGREEELNAAALILCPGYEEYLPANLDARYGYGRYPGVLTGLELEQRLGAEGYLCRPGDNGPLQQVAFIQCAGSRDPAGGVAYCSAVCCMYALKEALMLYEAAAARKLPLPEITLFYMDLRTYGRAYESYLAKARQEYGLKLVRSRIHSIIQLPGNPRLTIRYAPEEGPARVAEFDLAVLATGLRPPDGARDLAAALGIELDAYGFCQTSPLAPVSTLQPGIFVAGAFSGPCDVIDAVTQGSAAATACAAWLKENGAGPVKSPLLPPSSGAIDPSPRTGVFICGCDHLAADLDLKGLEEYCRSLPGVDMVQKLSLCDPPAGEQLLRAINENGLGRVVVAACSARALEPVLKARLDQAGLPGVGLKIVNILDHAARIYSGRVEMATRKAGDLVRMAIAGVKATVPYMNEEATVTPAALVIGGGAAGMTAALHLGDLGHEVHLVEKEAQLGGNLLRMQRTLRGADVQAWLAGQTWRLMQHPRIHVHLDARILDTSGKPGCFQTEIEIAGERRESITHGVTILATGAGEKKTQQYLYSQHPAVVTALELEDLLKTRSPRLAGAQRVVFIQCVDSRDAGHPYCSRTCCSETLKNALELKKINPAAAIYVLNRDIMAYGLQEQWYEAARSRGVVFLHYQPGEPPRVTPLAAGTGPEGKLLVRAYEAILEEEVTIEADLLVLATGMEPPAENRRLAALFRVPLDERGFFATSHPKLKPVETPVPGIYTCGLAAGPGNLEEALASAQAAAGKAAADLARERYELHRQVARVEGACAACLTCVRVCPQGAPAIKDHRSHIDPLLCQGCGACVAACPARAITLTGYSHTEIEAELQALSPEAEKVHPTVIFTCSYCAYANSENAGSTSCPDDVSILQVPCLSRVGTLEVLRAIEAGARQIVLTGCVAGQCHFRPARAFGSQDPGPDPMLCQEQAWRRARKILGELGFDGDTVKVLRLPPPTPGRGQPLVSCPAVKPPA</sequence>
<dbReference type="PROSITE" id="PS00198">
    <property type="entry name" value="4FE4S_FER_1"/>
    <property type="match status" value="1"/>
</dbReference>
<evidence type="ECO:0000256" key="2">
    <source>
        <dbReference type="ARBA" id="ARBA00006561"/>
    </source>
</evidence>
<gene>
    <name evidence="10" type="primary">mnmC_2</name>
    <name evidence="10" type="ORF">MOOR_20150</name>
</gene>
<feature type="domain" description="4Fe-4S ferredoxin-type" evidence="9">
    <location>
        <begin position="895"/>
        <end position="924"/>
    </location>
</feature>
<keyword evidence="3" id="KW-0004">4Fe-4S</keyword>
<keyword evidence="5" id="KW-0285">Flavoprotein</keyword>
<keyword evidence="10" id="KW-0489">Methyltransferase</keyword>
<evidence type="ECO:0000256" key="3">
    <source>
        <dbReference type="ARBA" id="ARBA00022485"/>
    </source>
</evidence>
<dbReference type="InterPro" id="IPR036188">
    <property type="entry name" value="FAD/NAD-bd_sf"/>
</dbReference>
<keyword evidence="10" id="KW-0808">Transferase</keyword>
<dbReference type="InterPro" id="IPR003813">
    <property type="entry name" value="MvhD/FlpD"/>
</dbReference>
<dbReference type="GO" id="GO:0016491">
    <property type="term" value="F:oxidoreductase activity"/>
    <property type="evidence" value="ECO:0007669"/>
    <property type="project" value="UniProtKB-KW"/>
</dbReference>
<dbReference type="PANTHER" id="PTHR43498">
    <property type="entry name" value="FERREDOXIN:COB-COM HETERODISULFIDE REDUCTASE SUBUNIT A"/>
    <property type="match status" value="1"/>
</dbReference>
<dbReference type="Gene3D" id="3.30.70.20">
    <property type="match status" value="1"/>
</dbReference>
<accession>A0A1J5JS71</accession>
<dbReference type="PRINTS" id="PR00411">
    <property type="entry name" value="PNDRDTASEI"/>
</dbReference>
<organism evidence="10 11">
    <name type="scientific">Neomoorella thermoacetica</name>
    <name type="common">Clostridium thermoaceticum</name>
    <dbReference type="NCBI Taxonomy" id="1525"/>
    <lineage>
        <taxon>Bacteria</taxon>
        <taxon>Bacillati</taxon>
        <taxon>Bacillota</taxon>
        <taxon>Clostridia</taxon>
        <taxon>Neomoorellales</taxon>
        <taxon>Neomoorellaceae</taxon>
        <taxon>Neomoorella</taxon>
    </lineage>
</organism>
<dbReference type="Gene3D" id="3.50.50.60">
    <property type="entry name" value="FAD/NAD(P)-binding domain"/>
    <property type="match status" value="4"/>
</dbReference>
<dbReference type="Pfam" id="PF13237">
    <property type="entry name" value="Fer4_10"/>
    <property type="match status" value="1"/>
</dbReference>
<dbReference type="PANTHER" id="PTHR43498:SF1">
    <property type="entry name" value="COB--COM HETERODISULFIDE REDUCTASE IRON-SULFUR SUBUNIT A"/>
    <property type="match status" value="1"/>
</dbReference>
<dbReference type="GO" id="GO:0046872">
    <property type="term" value="F:metal ion binding"/>
    <property type="evidence" value="ECO:0007669"/>
    <property type="project" value="UniProtKB-KW"/>
</dbReference>
<proteinExistence type="inferred from homology"/>
<name>A0A1J5JS71_NEOTH</name>
<dbReference type="SUPFAM" id="SSF51905">
    <property type="entry name" value="FAD/NAD(P)-binding domain"/>
    <property type="match status" value="1"/>
</dbReference>
<comment type="caution">
    <text evidence="10">The sequence shown here is derived from an EMBL/GenBank/DDBJ whole genome shotgun (WGS) entry which is preliminary data.</text>
</comment>
<keyword evidence="4" id="KW-0479">Metal-binding</keyword>
<dbReference type="EC" id="2.1.1.61" evidence="10"/>
<dbReference type="GO" id="GO:0051539">
    <property type="term" value="F:4 iron, 4 sulfur cluster binding"/>
    <property type="evidence" value="ECO:0007669"/>
    <property type="project" value="UniProtKB-KW"/>
</dbReference>
<evidence type="ECO:0000313" key="10">
    <source>
        <dbReference type="EMBL" id="OIQ08296.1"/>
    </source>
</evidence>
<evidence type="ECO:0000256" key="6">
    <source>
        <dbReference type="ARBA" id="ARBA00023002"/>
    </source>
</evidence>
<dbReference type="InterPro" id="IPR017900">
    <property type="entry name" value="4Fe4S_Fe_S_CS"/>
</dbReference>
<keyword evidence="5" id="KW-0274">FAD</keyword>
<dbReference type="Pfam" id="PF02662">
    <property type="entry name" value="FlpD"/>
    <property type="match status" value="1"/>
</dbReference>
<dbReference type="InterPro" id="IPR017896">
    <property type="entry name" value="4Fe4S_Fe-S-bd"/>
</dbReference>
<dbReference type="GO" id="GO:0004808">
    <property type="term" value="F:tRNA (5-methylaminomethyl-2-thiouridylate)(34)-methyltransferase activity"/>
    <property type="evidence" value="ECO:0007669"/>
    <property type="project" value="UniProtKB-EC"/>
</dbReference>
<evidence type="ECO:0000256" key="4">
    <source>
        <dbReference type="ARBA" id="ARBA00022723"/>
    </source>
</evidence>
<dbReference type="EMBL" id="MIHH01000012">
    <property type="protein sequence ID" value="OIQ08296.1"/>
    <property type="molecule type" value="Genomic_DNA"/>
</dbReference>
<feature type="domain" description="4Fe-4S ferredoxin-type" evidence="9">
    <location>
        <begin position="866"/>
        <end position="894"/>
    </location>
</feature>
<dbReference type="InterPro" id="IPR023753">
    <property type="entry name" value="FAD/NAD-binding_dom"/>
</dbReference>
<dbReference type="RefSeq" id="WP_071521179.1">
    <property type="nucleotide sequence ID" value="NZ_MIHH01000012.1"/>
</dbReference>
<keyword evidence="6" id="KW-0560">Oxidoreductase</keyword>
<comment type="similarity">
    <text evidence="2">Belongs to the HdrA family.</text>
</comment>
<evidence type="ECO:0000256" key="8">
    <source>
        <dbReference type="ARBA" id="ARBA00023014"/>
    </source>
</evidence>
<keyword evidence="8" id="KW-0411">Iron-sulfur</keyword>
<dbReference type="SUPFAM" id="SSF51971">
    <property type="entry name" value="Nucleotide-binding domain"/>
    <property type="match status" value="1"/>
</dbReference>